<comment type="caution">
    <text evidence="2">The sequence shown here is derived from an EMBL/GenBank/DDBJ whole genome shotgun (WGS) entry which is preliminary data.</text>
</comment>
<dbReference type="Proteomes" id="UP000658278">
    <property type="component" value="Unassembled WGS sequence"/>
</dbReference>
<feature type="transmembrane region" description="Helical" evidence="1">
    <location>
        <begin position="161"/>
        <end position="186"/>
    </location>
</feature>
<proteinExistence type="predicted"/>
<feature type="transmembrane region" description="Helical" evidence="1">
    <location>
        <begin position="73"/>
        <end position="91"/>
    </location>
</feature>
<keyword evidence="1" id="KW-0472">Membrane</keyword>
<dbReference type="EMBL" id="JAENII010000013">
    <property type="protein sequence ID" value="MBK1828358.1"/>
    <property type="molecule type" value="Genomic_DNA"/>
</dbReference>
<keyword evidence="1" id="KW-0812">Transmembrane</keyword>
<feature type="transmembrane region" description="Helical" evidence="1">
    <location>
        <begin position="12"/>
        <end position="31"/>
    </location>
</feature>
<feature type="transmembrane region" description="Helical" evidence="1">
    <location>
        <begin position="98"/>
        <end position="117"/>
    </location>
</feature>
<dbReference type="AlphaFoldDB" id="A0A934REV2"/>
<feature type="transmembrane region" description="Helical" evidence="1">
    <location>
        <begin position="43"/>
        <end position="61"/>
    </location>
</feature>
<evidence type="ECO:0000313" key="2">
    <source>
        <dbReference type="EMBL" id="MBK1828358.1"/>
    </source>
</evidence>
<dbReference type="Pfam" id="PF14808">
    <property type="entry name" value="TMEM164"/>
    <property type="match status" value="1"/>
</dbReference>
<protein>
    <submittedName>
        <fullName evidence="2">TIGR02206 family membrane protein</fullName>
    </submittedName>
</protein>
<feature type="transmembrane region" description="Helical" evidence="1">
    <location>
        <begin position="206"/>
        <end position="225"/>
    </location>
</feature>
<keyword evidence="1" id="KW-1133">Transmembrane helix</keyword>
<name>A0A934REV2_9BACT</name>
<dbReference type="NCBIfam" id="TIGR02206">
    <property type="entry name" value="intg_mem_TP0381"/>
    <property type="match status" value="1"/>
</dbReference>
<organism evidence="2 3">
    <name type="scientific">Haloferula rosea</name>
    <dbReference type="NCBI Taxonomy" id="490093"/>
    <lineage>
        <taxon>Bacteria</taxon>
        <taxon>Pseudomonadati</taxon>
        <taxon>Verrucomicrobiota</taxon>
        <taxon>Verrucomicrobiia</taxon>
        <taxon>Verrucomicrobiales</taxon>
        <taxon>Verrucomicrobiaceae</taxon>
        <taxon>Haloferula</taxon>
    </lineage>
</organism>
<dbReference type="InterPro" id="IPR011737">
    <property type="entry name" value="CHP02206_TP0381"/>
</dbReference>
<reference evidence="2" key="1">
    <citation type="submission" date="2021-01" db="EMBL/GenBank/DDBJ databases">
        <title>Modified the classification status of verrucomicrobia.</title>
        <authorList>
            <person name="Feng X."/>
        </authorList>
    </citation>
    <scope>NUCLEOTIDE SEQUENCE</scope>
    <source>
        <strain evidence="2">KCTC 22201</strain>
    </source>
</reference>
<keyword evidence="3" id="KW-1185">Reference proteome</keyword>
<evidence type="ECO:0000256" key="1">
    <source>
        <dbReference type="SAM" id="Phobius"/>
    </source>
</evidence>
<dbReference type="RefSeq" id="WP_200281645.1">
    <property type="nucleotide sequence ID" value="NZ_JAENII010000013.1"/>
</dbReference>
<feature type="transmembrane region" description="Helical" evidence="1">
    <location>
        <begin position="129"/>
        <end position="149"/>
    </location>
</feature>
<sequence>MPDPLFTPFSSQHAWTVVAGICAIALCLLMGRRGGSSELAARSTLAFLNLSVFAVSSWAWSQVTRESDIDNAVPLHLCDLAAFTAGFALITRNHTLILLTYYWGLAGTIQGIATPAIDVGYPHPAFFSFFIHHFAVVAAALYFPIVGGWRADRPWWRSPLIAFAWLNLYLVVAVIANHFLGTNFGFLARKPVNPSLLDHLGPHPTYIVWLEGIALIMFLLLTLPIRKHRGPRIEPSPTPP</sequence>
<evidence type="ECO:0000313" key="3">
    <source>
        <dbReference type="Proteomes" id="UP000658278"/>
    </source>
</evidence>
<gene>
    <name evidence="2" type="ORF">JIN81_15090</name>
</gene>
<accession>A0A934REV2</accession>